<evidence type="ECO:0008006" key="3">
    <source>
        <dbReference type="Google" id="ProtNLM"/>
    </source>
</evidence>
<reference evidence="2" key="1">
    <citation type="submission" date="2018-05" db="EMBL/GenBank/DDBJ databases">
        <authorList>
            <person name="Lanie J.A."/>
            <person name="Ng W.-L."/>
            <person name="Kazmierczak K.M."/>
            <person name="Andrzejewski T.M."/>
            <person name="Davidsen T.M."/>
            <person name="Wayne K.J."/>
            <person name="Tettelin H."/>
            <person name="Glass J.I."/>
            <person name="Rusch D."/>
            <person name="Podicherti R."/>
            <person name="Tsui H.-C.T."/>
            <person name="Winkler M.E."/>
        </authorList>
    </citation>
    <scope>NUCLEOTIDE SEQUENCE</scope>
</reference>
<keyword evidence="1" id="KW-0472">Membrane</keyword>
<feature type="transmembrane region" description="Helical" evidence="1">
    <location>
        <begin position="26"/>
        <end position="47"/>
    </location>
</feature>
<protein>
    <recommendedName>
        <fullName evidence="3">MotA/TolQ/ExbB proton channel domain-containing protein</fullName>
    </recommendedName>
</protein>
<keyword evidence="1" id="KW-1133">Transmembrane helix</keyword>
<dbReference type="EMBL" id="UINC01125290">
    <property type="protein sequence ID" value="SVD03017.1"/>
    <property type="molecule type" value="Genomic_DNA"/>
</dbReference>
<evidence type="ECO:0000313" key="2">
    <source>
        <dbReference type="EMBL" id="SVD03017.1"/>
    </source>
</evidence>
<feature type="non-terminal residue" evidence="2">
    <location>
        <position position="105"/>
    </location>
</feature>
<name>A0A382S1B4_9ZZZZ</name>
<sequence>MGFSVLLSQAAAPTSAWDMVFGGTLPTKLVLFILALSSAASWILIFWKAKQFRVVRRQGNEFLQKIERATGLEDAYKAIIVLPDSPYGRVFQQGVNFFSELRPGA</sequence>
<accession>A0A382S1B4</accession>
<keyword evidence="1" id="KW-0812">Transmembrane</keyword>
<proteinExistence type="predicted"/>
<dbReference type="AlphaFoldDB" id="A0A382S1B4"/>
<organism evidence="2">
    <name type="scientific">marine metagenome</name>
    <dbReference type="NCBI Taxonomy" id="408172"/>
    <lineage>
        <taxon>unclassified sequences</taxon>
        <taxon>metagenomes</taxon>
        <taxon>ecological metagenomes</taxon>
    </lineage>
</organism>
<evidence type="ECO:0000256" key="1">
    <source>
        <dbReference type="SAM" id="Phobius"/>
    </source>
</evidence>
<gene>
    <name evidence="2" type="ORF">METZ01_LOCUS355871</name>
</gene>